<dbReference type="AlphaFoldDB" id="A0A498IY94"/>
<evidence type="ECO:0000313" key="1">
    <source>
        <dbReference type="EMBL" id="RXH87335.1"/>
    </source>
</evidence>
<name>A0A498IY94_MALDO</name>
<comment type="caution">
    <text evidence="1">The sequence shown here is derived from an EMBL/GenBank/DDBJ whole genome shotgun (WGS) entry which is preliminary data.</text>
</comment>
<accession>A0A498IY94</accession>
<dbReference type="EMBL" id="RDQH01000336">
    <property type="protein sequence ID" value="RXH87335.1"/>
    <property type="molecule type" value="Genomic_DNA"/>
</dbReference>
<keyword evidence="2" id="KW-1185">Reference proteome</keyword>
<sequence>MSRTMPDLASVREMTKNGLVKSQFQANKGTLRPNVYPRKGNVEVVDPKANKLSTNTSSDLKGIQSSVLRFCWICNVCEWIWNACII</sequence>
<dbReference type="Proteomes" id="UP000290289">
    <property type="component" value="Chromosome 10"/>
</dbReference>
<evidence type="ECO:0000313" key="2">
    <source>
        <dbReference type="Proteomes" id="UP000290289"/>
    </source>
</evidence>
<protein>
    <submittedName>
        <fullName evidence="1">Uncharacterized protein</fullName>
    </submittedName>
</protein>
<gene>
    <name evidence="1" type="ORF">DVH24_028835</name>
</gene>
<reference evidence="1 2" key="1">
    <citation type="submission" date="2018-10" db="EMBL/GenBank/DDBJ databases">
        <title>A high-quality apple genome assembly.</title>
        <authorList>
            <person name="Hu J."/>
        </authorList>
    </citation>
    <scope>NUCLEOTIDE SEQUENCE [LARGE SCALE GENOMIC DNA]</scope>
    <source>
        <strain evidence="2">cv. HFTH1</strain>
        <tissue evidence="1">Young leaf</tissue>
    </source>
</reference>
<organism evidence="1 2">
    <name type="scientific">Malus domestica</name>
    <name type="common">Apple</name>
    <name type="synonym">Pyrus malus</name>
    <dbReference type="NCBI Taxonomy" id="3750"/>
    <lineage>
        <taxon>Eukaryota</taxon>
        <taxon>Viridiplantae</taxon>
        <taxon>Streptophyta</taxon>
        <taxon>Embryophyta</taxon>
        <taxon>Tracheophyta</taxon>
        <taxon>Spermatophyta</taxon>
        <taxon>Magnoliopsida</taxon>
        <taxon>eudicotyledons</taxon>
        <taxon>Gunneridae</taxon>
        <taxon>Pentapetalae</taxon>
        <taxon>rosids</taxon>
        <taxon>fabids</taxon>
        <taxon>Rosales</taxon>
        <taxon>Rosaceae</taxon>
        <taxon>Amygdaloideae</taxon>
        <taxon>Maleae</taxon>
        <taxon>Malus</taxon>
    </lineage>
</organism>
<proteinExistence type="predicted"/>